<gene>
    <name evidence="1" type="ORF">SAMN05878482_11071</name>
</gene>
<evidence type="ECO:0000313" key="2">
    <source>
        <dbReference type="Proteomes" id="UP000185829"/>
    </source>
</evidence>
<sequence length="81" mass="9327">MGRAKIIITTKVILIEESSYWLHSNNYILSELKFFVITQSPRCRFTRYTIGYLLKEVSSLLLKDVEIFKKGVKKGKGGSQI</sequence>
<reference evidence="1 2" key="1">
    <citation type="submission" date="2017-01" db="EMBL/GenBank/DDBJ databases">
        <authorList>
            <person name="Varghese N."/>
            <person name="Submissions S."/>
        </authorList>
    </citation>
    <scope>NUCLEOTIDE SEQUENCE [LARGE SCALE GENOMIC DNA]</scope>
    <source>
        <strain evidence="1 2">RUG2-6</strain>
    </source>
</reference>
<name>A0A9X8WMZ8_9BACI</name>
<dbReference type="EMBL" id="FTMX01000010">
    <property type="protein sequence ID" value="SIS04099.1"/>
    <property type="molecule type" value="Genomic_DNA"/>
</dbReference>
<organism evidence="1 2">
    <name type="scientific">Peribacillus simplex</name>
    <dbReference type="NCBI Taxonomy" id="1478"/>
    <lineage>
        <taxon>Bacteria</taxon>
        <taxon>Bacillati</taxon>
        <taxon>Bacillota</taxon>
        <taxon>Bacilli</taxon>
        <taxon>Bacillales</taxon>
        <taxon>Bacillaceae</taxon>
        <taxon>Peribacillus</taxon>
    </lineage>
</organism>
<dbReference type="AlphaFoldDB" id="A0A9X8WMZ8"/>
<dbReference type="Proteomes" id="UP000185829">
    <property type="component" value="Unassembled WGS sequence"/>
</dbReference>
<comment type="caution">
    <text evidence="1">The sequence shown here is derived from an EMBL/GenBank/DDBJ whole genome shotgun (WGS) entry which is preliminary data.</text>
</comment>
<protein>
    <submittedName>
        <fullName evidence="1">Uncharacterized protein</fullName>
    </submittedName>
</protein>
<proteinExistence type="predicted"/>
<evidence type="ECO:0000313" key="1">
    <source>
        <dbReference type="EMBL" id="SIS04099.1"/>
    </source>
</evidence>
<accession>A0A9X8WMZ8</accession>